<evidence type="ECO:0000256" key="7">
    <source>
        <dbReference type="ARBA" id="ARBA00022566"/>
    </source>
</evidence>
<evidence type="ECO:0000256" key="1">
    <source>
        <dbReference type="ARBA" id="ARBA00004141"/>
    </source>
</evidence>
<evidence type="ECO:0000256" key="21">
    <source>
        <dbReference type="ARBA" id="ARBA00023303"/>
    </source>
</evidence>
<keyword evidence="26" id="KW-1185">Reference proteome</keyword>
<dbReference type="GO" id="GO:0030552">
    <property type="term" value="F:cAMP binding"/>
    <property type="evidence" value="ECO:0007669"/>
    <property type="project" value="UniProtKB-KW"/>
</dbReference>
<evidence type="ECO:0000256" key="19">
    <source>
        <dbReference type="ARBA" id="ARBA00023286"/>
    </source>
</evidence>
<dbReference type="InterPro" id="IPR005821">
    <property type="entry name" value="Ion_trans_dom"/>
</dbReference>
<evidence type="ECO:0000256" key="14">
    <source>
        <dbReference type="ARBA" id="ARBA00023065"/>
    </source>
</evidence>
<dbReference type="GO" id="GO:0005886">
    <property type="term" value="C:plasma membrane"/>
    <property type="evidence" value="ECO:0007669"/>
    <property type="project" value="UniProtKB-SubCell"/>
</dbReference>
<dbReference type="Proteomes" id="UP000886595">
    <property type="component" value="Unassembled WGS sequence"/>
</dbReference>
<dbReference type="FunFam" id="1.20.58.1040:FF:000001">
    <property type="entry name" value="Glucan endo-1,3-beta-glucosidase 4"/>
    <property type="match status" value="1"/>
</dbReference>
<dbReference type="GO" id="GO:0030553">
    <property type="term" value="F:cGMP binding"/>
    <property type="evidence" value="ECO:0007669"/>
    <property type="project" value="UniProtKB-KW"/>
</dbReference>
<reference evidence="25 26" key="1">
    <citation type="submission" date="2020-02" db="EMBL/GenBank/DDBJ databases">
        <authorList>
            <person name="Ma Q."/>
            <person name="Huang Y."/>
            <person name="Song X."/>
            <person name="Pei D."/>
        </authorList>
    </citation>
    <scope>NUCLEOTIDE SEQUENCE [LARGE SCALE GENOMIC DNA]</scope>
    <source>
        <strain evidence="25">Sxm20200214</strain>
        <tissue evidence="25">Leaf</tissue>
    </source>
</reference>
<dbReference type="Pfam" id="PF00520">
    <property type="entry name" value="Ion_trans"/>
    <property type="match status" value="1"/>
</dbReference>
<dbReference type="SUPFAM" id="SSF51206">
    <property type="entry name" value="cAMP-binding domain-like"/>
    <property type="match status" value="1"/>
</dbReference>
<evidence type="ECO:0000256" key="11">
    <source>
        <dbReference type="ARBA" id="ARBA00022860"/>
    </source>
</evidence>
<keyword evidence="6" id="KW-0140">cGMP</keyword>
<dbReference type="PROSITE" id="PS50042">
    <property type="entry name" value="CNMP_BINDING_3"/>
    <property type="match status" value="1"/>
</dbReference>
<protein>
    <recommendedName>
        <fullName evidence="24">Cyclic nucleotide-binding domain-containing protein</fullName>
    </recommendedName>
</protein>
<dbReference type="AlphaFoldDB" id="A0A8X7W6H0"/>
<dbReference type="GO" id="GO:0098552">
    <property type="term" value="C:side of membrane"/>
    <property type="evidence" value="ECO:0007669"/>
    <property type="project" value="UniProtKB-KW"/>
</dbReference>
<evidence type="ECO:0000256" key="2">
    <source>
        <dbReference type="ARBA" id="ARBA00004609"/>
    </source>
</evidence>
<dbReference type="PANTHER" id="PTHR45651:SF33">
    <property type="entry name" value="CYCLIC NUCLEOTIDE-GATED ION CHANNEL 12-RELATED"/>
    <property type="match status" value="1"/>
</dbReference>
<dbReference type="OrthoDB" id="421226at2759"/>
<dbReference type="Pfam" id="PF07983">
    <property type="entry name" value="X8"/>
    <property type="match status" value="1"/>
</dbReference>
<dbReference type="InterPro" id="IPR012946">
    <property type="entry name" value="X8"/>
</dbReference>
<keyword evidence="5" id="KW-1003">Cell membrane</keyword>
<feature type="transmembrane region" description="Helical" evidence="22">
    <location>
        <begin position="456"/>
        <end position="477"/>
    </location>
</feature>
<keyword evidence="13" id="KW-0142">cGMP-binding</keyword>
<dbReference type="CDD" id="cd00038">
    <property type="entry name" value="CAP_ED"/>
    <property type="match status" value="1"/>
</dbReference>
<comment type="caution">
    <text evidence="25">The sequence shown here is derived from an EMBL/GenBank/DDBJ whole genome shotgun (WGS) entry which is preliminary data.</text>
</comment>
<evidence type="ECO:0000256" key="15">
    <source>
        <dbReference type="ARBA" id="ARBA00023136"/>
    </source>
</evidence>
<keyword evidence="18" id="KW-0325">Glycoprotein</keyword>
<keyword evidence="7" id="KW-0116">cAMP-binding</keyword>
<evidence type="ECO:0000256" key="3">
    <source>
        <dbReference type="ARBA" id="ARBA00010486"/>
    </source>
</evidence>
<evidence type="ECO:0000256" key="10">
    <source>
        <dbReference type="ARBA" id="ARBA00022729"/>
    </source>
</evidence>
<evidence type="ECO:0000256" key="13">
    <source>
        <dbReference type="ARBA" id="ARBA00022992"/>
    </source>
</evidence>
<evidence type="ECO:0000256" key="17">
    <source>
        <dbReference type="ARBA" id="ARBA00023157"/>
    </source>
</evidence>
<evidence type="ECO:0000256" key="23">
    <source>
        <dbReference type="SAM" id="SignalP"/>
    </source>
</evidence>
<feature type="transmembrane region" description="Helical" evidence="22">
    <location>
        <begin position="169"/>
        <end position="191"/>
    </location>
</feature>
<dbReference type="Gene3D" id="2.60.120.10">
    <property type="entry name" value="Jelly Rolls"/>
    <property type="match status" value="1"/>
</dbReference>
<dbReference type="GO" id="GO:0005216">
    <property type="term" value="F:monoatomic ion channel activity"/>
    <property type="evidence" value="ECO:0007669"/>
    <property type="project" value="InterPro"/>
</dbReference>
<keyword evidence="8" id="KW-0336">GPI-anchor</keyword>
<evidence type="ECO:0000256" key="6">
    <source>
        <dbReference type="ARBA" id="ARBA00022535"/>
    </source>
</evidence>
<keyword evidence="13" id="KW-0547">Nucleotide-binding</keyword>
<evidence type="ECO:0000256" key="20">
    <source>
        <dbReference type="ARBA" id="ARBA00023288"/>
    </source>
</evidence>
<evidence type="ECO:0000313" key="26">
    <source>
        <dbReference type="Proteomes" id="UP000886595"/>
    </source>
</evidence>
<proteinExistence type="inferred from homology"/>
<dbReference type="PANTHER" id="PTHR45651">
    <property type="entry name" value="CYCLIC NUCLEOTIDE-GATED ION CHANNEL 15-RELATED-RELATED"/>
    <property type="match status" value="1"/>
</dbReference>
<keyword evidence="11" id="KW-0112">Calmodulin-binding</keyword>
<dbReference type="EMBL" id="JAAMPC010000002">
    <property type="protein sequence ID" value="KAG2324824.1"/>
    <property type="molecule type" value="Genomic_DNA"/>
</dbReference>
<dbReference type="PROSITE" id="PS50096">
    <property type="entry name" value="IQ"/>
    <property type="match status" value="1"/>
</dbReference>
<gene>
    <name evidence="25" type="ORF">Bca52824_007552</name>
</gene>
<dbReference type="SMART" id="SM00768">
    <property type="entry name" value="X8"/>
    <property type="match status" value="1"/>
</dbReference>
<evidence type="ECO:0000256" key="4">
    <source>
        <dbReference type="ARBA" id="ARBA00022448"/>
    </source>
</evidence>
<dbReference type="InterPro" id="IPR014710">
    <property type="entry name" value="RmlC-like_jellyroll"/>
</dbReference>
<keyword evidence="14" id="KW-0406">Ion transport</keyword>
<evidence type="ECO:0000256" key="12">
    <source>
        <dbReference type="ARBA" id="ARBA00022989"/>
    </source>
</evidence>
<evidence type="ECO:0000313" key="25">
    <source>
        <dbReference type="EMBL" id="KAG2324824.1"/>
    </source>
</evidence>
<keyword evidence="21" id="KW-0407">Ion channel</keyword>
<dbReference type="SUPFAM" id="SSF81324">
    <property type="entry name" value="Voltage-gated potassium channels"/>
    <property type="match status" value="1"/>
</dbReference>
<keyword evidence="15 22" id="KW-0472">Membrane</keyword>
<keyword evidence="10 23" id="KW-0732">Signal</keyword>
<dbReference type="Gene3D" id="1.10.287.70">
    <property type="match status" value="1"/>
</dbReference>
<keyword evidence="12 22" id="KW-1133">Transmembrane helix</keyword>
<keyword evidence="9 22" id="KW-0812">Transmembrane</keyword>
<dbReference type="GO" id="GO:0005516">
    <property type="term" value="F:calmodulin binding"/>
    <property type="evidence" value="ECO:0007669"/>
    <property type="project" value="UniProtKB-KW"/>
</dbReference>
<feature type="transmembrane region" description="Helical" evidence="22">
    <location>
        <begin position="203"/>
        <end position="227"/>
    </location>
</feature>
<dbReference type="GO" id="GO:0009506">
    <property type="term" value="C:plasmodesma"/>
    <property type="evidence" value="ECO:0007669"/>
    <property type="project" value="UniProtKB-ARBA"/>
</dbReference>
<name>A0A8X7W6H0_BRACI</name>
<organism evidence="25 26">
    <name type="scientific">Brassica carinata</name>
    <name type="common">Ethiopian mustard</name>
    <name type="synonym">Abyssinian cabbage</name>
    <dbReference type="NCBI Taxonomy" id="52824"/>
    <lineage>
        <taxon>Eukaryota</taxon>
        <taxon>Viridiplantae</taxon>
        <taxon>Streptophyta</taxon>
        <taxon>Embryophyta</taxon>
        <taxon>Tracheophyta</taxon>
        <taxon>Spermatophyta</taxon>
        <taxon>Magnoliopsida</taxon>
        <taxon>eudicotyledons</taxon>
        <taxon>Gunneridae</taxon>
        <taxon>Pentapetalae</taxon>
        <taxon>rosids</taxon>
        <taxon>malvids</taxon>
        <taxon>Brassicales</taxon>
        <taxon>Brassicaceae</taxon>
        <taxon>Brassiceae</taxon>
        <taxon>Brassica</taxon>
    </lineage>
</organism>
<keyword evidence="16" id="KW-0114">cAMP</keyword>
<keyword evidence="20" id="KW-0449">Lipoprotein</keyword>
<keyword evidence="17" id="KW-1015">Disulfide bond</keyword>
<accession>A0A8X7W6H0</accession>
<dbReference type="Gene3D" id="1.10.287.630">
    <property type="entry name" value="Helix hairpin bin"/>
    <property type="match status" value="1"/>
</dbReference>
<feature type="domain" description="Cyclic nucleotide-binding" evidence="24">
    <location>
        <begin position="570"/>
        <end position="644"/>
    </location>
</feature>
<feature type="chain" id="PRO_5036442281" description="Cyclic nucleotide-binding domain-containing protein" evidence="23">
    <location>
        <begin position="29"/>
        <end position="748"/>
    </location>
</feature>
<dbReference type="Gene3D" id="1.20.58.1040">
    <property type="match status" value="1"/>
</dbReference>
<evidence type="ECO:0000256" key="8">
    <source>
        <dbReference type="ARBA" id="ARBA00022622"/>
    </source>
</evidence>
<evidence type="ECO:0000256" key="16">
    <source>
        <dbReference type="ARBA" id="ARBA00023149"/>
    </source>
</evidence>
<evidence type="ECO:0000259" key="24">
    <source>
        <dbReference type="PROSITE" id="PS50042"/>
    </source>
</evidence>
<feature type="transmembrane region" description="Helical" evidence="22">
    <location>
        <begin position="327"/>
        <end position="349"/>
    </location>
</feature>
<evidence type="ECO:0000256" key="5">
    <source>
        <dbReference type="ARBA" id="ARBA00022475"/>
    </source>
</evidence>
<keyword evidence="19" id="KW-1071">Ligand-gated ion channel</keyword>
<evidence type="ECO:0000256" key="22">
    <source>
        <dbReference type="SAM" id="Phobius"/>
    </source>
</evidence>
<keyword evidence="4" id="KW-0813">Transport</keyword>
<sequence>MTLLPKCFHLYLSLLAATATMLIAVADAQAGGQVLQAELWCVAKNNAEDSSLQTAIDWACGQGGADCGPIQQGGTCNDPTDIQKMASYVFNNYYLKNGLADEACNFNNNAALTSINPSQGTCKYPSRYATGNLRRSSTMQSLSGSFENVIGRIEKLYKEMKTLENWRKIVFFVCVVALAFDPLFFFIPVIDSHKFCFTFDKKLGAAVCVLRTFIDTFYVIHIIFHFITERIAPRSQVSLRGELVLHSKAIPKRRFLFYFIVDIVSVLPIPQVVVLAFMPRKERIASLVTKEILKWVMFCQYIPRSIRIYPIFKEVTRASGTVSQTKWVGAALNLFLYLLPSHVIGAFWYSSAIEKKYRCWREACAKTPGCNLTGLYCTLRSGGNSRFLNTSCPLINPEQITDSTVFNFGMYIDALKSGVVESRDFPKKFFYCFWWGLRNLSALGQNLETSNSVGEIVFAIIICVSGLLLFAVLIGNVQKYLQSTTIRVDEMEEKKRDTEKWMSYRMLPESLKERIRRYEDYKWRETRGTEEEAFLRSLPKDLRLETKRHFYLELLKSVPWLHIMDDGWLLEALCDRVKSVFYSGDSYIVREGDPVEEMLIVNRGILRSTTRSSEYYYSTLKAGDICGDLLFWVLDPHPSPRLPTSSITVMTLTDVEGFTLLPDDLKFYSVPWRLWGACYIQAAWRLYSQRKRSETLRTEVEEHQIPQDTQLSLGATICVSRFAAKALRTRHRWVPQKPADPEFSKPEA</sequence>
<comment type="subcellular location">
    <subcellularLocation>
        <location evidence="2">Cell membrane</location>
        <topology evidence="2">Lipid-anchor</topology>
        <topology evidence="2">GPI-anchor</topology>
    </subcellularLocation>
    <subcellularLocation>
        <location evidence="1">Membrane</location>
        <topology evidence="1">Multi-pass membrane protein</topology>
    </subcellularLocation>
</comment>
<dbReference type="InterPro" id="IPR000595">
    <property type="entry name" value="cNMP-bd_dom"/>
</dbReference>
<feature type="transmembrane region" description="Helical" evidence="22">
    <location>
        <begin position="255"/>
        <end position="277"/>
    </location>
</feature>
<evidence type="ECO:0000256" key="18">
    <source>
        <dbReference type="ARBA" id="ARBA00023180"/>
    </source>
</evidence>
<feature type="signal peptide" evidence="23">
    <location>
        <begin position="1"/>
        <end position="28"/>
    </location>
</feature>
<dbReference type="InterPro" id="IPR018490">
    <property type="entry name" value="cNMP-bd_dom_sf"/>
</dbReference>
<evidence type="ECO:0000256" key="9">
    <source>
        <dbReference type="ARBA" id="ARBA00022692"/>
    </source>
</evidence>
<comment type="similarity">
    <text evidence="3">Belongs to the cyclic nucleotide-gated cation channel (TC 1.A.1.5) family.</text>
</comment>